<name>A0A1B9F6D2_9BACT</name>
<dbReference type="InterPro" id="IPR041682">
    <property type="entry name" value="AAA_14"/>
</dbReference>
<dbReference type="EMBL" id="MAGO01000005">
    <property type="protein sequence ID" value="OCC15394.1"/>
    <property type="molecule type" value="Genomic_DNA"/>
</dbReference>
<sequence length="395" mass="46160">METLLFRFNPWWESYNWPDFVPREGYLKSLLSVQGTRDIILLTGLRRTGKTTLMKMAIQALIRDYGIKPSYIFYCSLDYYGLEHYSIMEIVEEFLKIQKISTSEKTFLFLDEVAYKEDFSLQLKNLYDTFNVKIYASSSASVLKDEKAHLTGRERMIEILPLDFHDFLKFKNLSIKKADRHLLESAFLEYMETGGMPEYVLTGDPEYIKQLVDDIIYKDIISRYKIKDETAVRDFFRLLMERAGKQLTLNKISKILGMSVDTARRFLNYFSSTYIIYTVERCGKLNERLKSPKKVYAGDIGIRNAVTGMRDLGAIFENLVFFAIMHKRPCYLLKNGVEIDFFTEDRWLIEAKYGQKLTQKQAKLFESVDAKGRLVVDSLEGLQELYKLLGRHYGA</sequence>
<reference evidence="3 4" key="1">
    <citation type="submission" date="2016-06" db="EMBL/GenBank/DDBJ databases">
        <title>Respiratory ammonification of nitrate coupled to the oxidation of elemental sulfur in deep-sea autotrophic thermophilic bacteria.</title>
        <authorList>
            <person name="Slobodkina G.B."/>
            <person name="Mardanov A.V."/>
            <person name="Ravin N.V."/>
            <person name="Frolova A.A."/>
            <person name="Viryasiv M.B."/>
            <person name="Chernyh N.A."/>
            <person name="Bonch-Osmolovskaya E.A."/>
            <person name="Slobodkin A.I."/>
        </authorList>
    </citation>
    <scope>NUCLEOTIDE SEQUENCE [LARGE SCALE GENOMIC DNA]</scope>
    <source>
        <strain evidence="3 4">S69</strain>
    </source>
</reference>
<evidence type="ECO:0000313" key="3">
    <source>
        <dbReference type="EMBL" id="OCC15394.1"/>
    </source>
</evidence>
<accession>A0A1B9F6D2</accession>
<feature type="domain" description="DUF4143" evidence="2">
    <location>
        <begin position="218"/>
        <end position="354"/>
    </location>
</feature>
<dbReference type="InterPro" id="IPR027417">
    <property type="entry name" value="P-loop_NTPase"/>
</dbReference>
<dbReference type="STRING" id="1156395.DBT_1141"/>
<dbReference type="Proteomes" id="UP000093080">
    <property type="component" value="Unassembled WGS sequence"/>
</dbReference>
<dbReference type="RefSeq" id="WP_083186651.1">
    <property type="nucleotide sequence ID" value="NZ_MAGO01000005.1"/>
</dbReference>
<keyword evidence="4" id="KW-1185">Reference proteome</keyword>
<dbReference type="AlphaFoldDB" id="A0A1B9F6D2"/>
<dbReference type="PANTHER" id="PTHR33295:SF18">
    <property type="entry name" value="AAA+ ATPASE DOMAIN-CONTAINING PROTEIN"/>
    <property type="match status" value="1"/>
</dbReference>
<dbReference type="PATRIC" id="fig|1156395.6.peg.1156"/>
<comment type="caution">
    <text evidence="3">The sequence shown here is derived from an EMBL/GenBank/DDBJ whole genome shotgun (WGS) entry which is preliminary data.</text>
</comment>
<dbReference type="PANTHER" id="PTHR33295">
    <property type="entry name" value="ATPASE"/>
    <property type="match status" value="1"/>
</dbReference>
<evidence type="ECO:0000259" key="2">
    <source>
        <dbReference type="Pfam" id="PF13635"/>
    </source>
</evidence>
<proteinExistence type="predicted"/>
<dbReference type="OrthoDB" id="9771844at2"/>
<dbReference type="SUPFAM" id="SSF52540">
    <property type="entry name" value="P-loop containing nucleoside triphosphate hydrolases"/>
    <property type="match status" value="1"/>
</dbReference>
<evidence type="ECO:0000313" key="4">
    <source>
        <dbReference type="Proteomes" id="UP000093080"/>
    </source>
</evidence>
<organism evidence="3 4">
    <name type="scientific">Dissulfuribacter thermophilus</name>
    <dbReference type="NCBI Taxonomy" id="1156395"/>
    <lineage>
        <taxon>Bacteria</taxon>
        <taxon>Pseudomonadati</taxon>
        <taxon>Thermodesulfobacteriota</taxon>
        <taxon>Dissulfuribacteria</taxon>
        <taxon>Dissulfuribacterales</taxon>
        <taxon>Dissulfuribacteraceae</taxon>
        <taxon>Dissulfuribacter</taxon>
    </lineage>
</organism>
<evidence type="ECO:0008006" key="5">
    <source>
        <dbReference type="Google" id="ProtNLM"/>
    </source>
</evidence>
<evidence type="ECO:0000259" key="1">
    <source>
        <dbReference type="Pfam" id="PF13173"/>
    </source>
</evidence>
<dbReference type="Pfam" id="PF13635">
    <property type="entry name" value="DUF4143"/>
    <property type="match status" value="1"/>
</dbReference>
<dbReference type="Gene3D" id="3.40.50.300">
    <property type="entry name" value="P-loop containing nucleotide triphosphate hydrolases"/>
    <property type="match status" value="1"/>
</dbReference>
<dbReference type="Pfam" id="PF13173">
    <property type="entry name" value="AAA_14"/>
    <property type="match status" value="1"/>
</dbReference>
<feature type="domain" description="AAA" evidence="1">
    <location>
        <begin position="37"/>
        <end position="168"/>
    </location>
</feature>
<dbReference type="InterPro" id="IPR025420">
    <property type="entry name" value="DUF4143"/>
</dbReference>
<protein>
    <recommendedName>
        <fullName evidence="5">ATPase</fullName>
    </recommendedName>
</protein>
<gene>
    <name evidence="3" type="ORF">DBT_1141</name>
</gene>